<dbReference type="KEGG" id="mic:Mic7113_6518"/>
<accession>K9WQM9</accession>
<keyword evidence="3" id="KW-1185">Reference proteome</keyword>
<gene>
    <name evidence="2" type="ORF">Mic7113_6518</name>
</gene>
<evidence type="ECO:0000313" key="2">
    <source>
        <dbReference type="EMBL" id="AFZ22096.1"/>
    </source>
</evidence>
<keyword evidence="2" id="KW-0614">Plasmid</keyword>
<dbReference type="Proteomes" id="UP000010471">
    <property type="component" value="Plasmid pMIC7113.02"/>
</dbReference>
<dbReference type="AlphaFoldDB" id="K9WQM9"/>
<dbReference type="HOGENOM" id="CLU_1081331_0_0_3"/>
<geneLocation type="plasmid" evidence="2 3">
    <name>pMIC7113.02</name>
</geneLocation>
<proteinExistence type="predicted"/>
<sequence length="268" mass="29587">MGILSHPSFQKKVLTSPSWCYLRGGVMLVLLAVLTTGCKEVSLKAGQLPTLIPDLSTKAEFQLGVTPAERSGVYTVAGTTNLPDKSRIGVAAVRYLQVGKAETENFKPHQTYSILAYQDVEVNQGKWQAALNLWKVAPNGQFKEAWQLEQSKLGISFKPESEVLFLATVAPTDSLSELEQQLQKQDIKLVSNIVRNTVEGERYVQASQILTVALPIGQTTAPPKRPQDLNGGWGPRYLLIDEPPNTNKFEQPDKRRTNAPMAPAEYLQ</sequence>
<protein>
    <submittedName>
        <fullName evidence="2">Uncharacterized protein</fullName>
    </submittedName>
</protein>
<evidence type="ECO:0000256" key="1">
    <source>
        <dbReference type="SAM" id="MobiDB-lite"/>
    </source>
</evidence>
<dbReference type="EMBL" id="CP003632">
    <property type="protein sequence ID" value="AFZ22096.1"/>
    <property type="molecule type" value="Genomic_DNA"/>
</dbReference>
<organism evidence="2 3">
    <name type="scientific">Allocoleopsis franciscana PCC 7113</name>
    <dbReference type="NCBI Taxonomy" id="1173027"/>
    <lineage>
        <taxon>Bacteria</taxon>
        <taxon>Bacillati</taxon>
        <taxon>Cyanobacteriota</taxon>
        <taxon>Cyanophyceae</taxon>
        <taxon>Coleofasciculales</taxon>
        <taxon>Coleofasciculaceae</taxon>
        <taxon>Allocoleopsis</taxon>
        <taxon>Allocoleopsis franciscana</taxon>
    </lineage>
</organism>
<dbReference type="OrthoDB" id="529073at2"/>
<feature type="region of interest" description="Disordered" evidence="1">
    <location>
        <begin position="241"/>
        <end position="268"/>
    </location>
</feature>
<dbReference type="RefSeq" id="WP_015211490.1">
    <property type="nucleotide sequence ID" value="NC_019760.1"/>
</dbReference>
<evidence type="ECO:0000313" key="3">
    <source>
        <dbReference type="Proteomes" id="UP000010471"/>
    </source>
</evidence>
<reference evidence="2 3" key="1">
    <citation type="submission" date="2012-06" db="EMBL/GenBank/DDBJ databases">
        <title>Finished plasmid 2 of genome of Microcoleus sp. PCC 7113.</title>
        <authorList>
            <consortium name="US DOE Joint Genome Institute"/>
            <person name="Gugger M."/>
            <person name="Coursin T."/>
            <person name="Rippka R."/>
            <person name="Tandeau De Marsac N."/>
            <person name="Huntemann M."/>
            <person name="Wei C.-L."/>
            <person name="Han J."/>
            <person name="Detter J.C."/>
            <person name="Han C."/>
            <person name="Tapia R."/>
            <person name="Chen A."/>
            <person name="Kyrpides N."/>
            <person name="Mavromatis K."/>
            <person name="Markowitz V."/>
            <person name="Szeto E."/>
            <person name="Ivanova N."/>
            <person name="Pagani I."/>
            <person name="Pati A."/>
            <person name="Goodwin L."/>
            <person name="Nordberg H.P."/>
            <person name="Cantor M.N."/>
            <person name="Hua S.X."/>
            <person name="Woyke T."/>
            <person name="Kerfeld C.A."/>
        </authorList>
    </citation>
    <scope>NUCLEOTIDE SEQUENCE [LARGE SCALE GENOMIC DNA]</scope>
    <source>
        <strain evidence="2 3">PCC 7113</strain>
        <plasmid evidence="2 3">pMIC7113.02</plasmid>
    </source>
</reference>
<name>K9WQM9_9CYAN</name>